<reference evidence="2" key="1">
    <citation type="journal article" date="2015" name="Nature">
        <title>Complex archaea that bridge the gap between prokaryotes and eukaryotes.</title>
        <authorList>
            <person name="Spang A."/>
            <person name="Saw J.H."/>
            <person name="Jorgensen S.L."/>
            <person name="Zaremba-Niedzwiedzka K."/>
            <person name="Martijn J."/>
            <person name="Lind A.E."/>
            <person name="van Eijk R."/>
            <person name="Schleper C."/>
            <person name="Guy L."/>
            <person name="Ettema T.J."/>
        </authorList>
    </citation>
    <scope>NUCLEOTIDE SEQUENCE</scope>
</reference>
<sequence>MKGYRVYRDIRKRALIFGLPIPLFALQMLKVIGSLLVVIFSFSFLLVMGALAVNLSLYAVLLKLTHSPQILNVAKVFPSAISNKKTTDLSYED</sequence>
<keyword evidence="1" id="KW-0472">Membrane</keyword>
<keyword evidence="1" id="KW-0812">Transmembrane</keyword>
<proteinExistence type="predicted"/>
<accession>A0A0F9JRY6</accession>
<name>A0A0F9JRY6_9ZZZZ</name>
<feature type="transmembrane region" description="Helical" evidence="1">
    <location>
        <begin position="35"/>
        <end position="61"/>
    </location>
</feature>
<comment type="caution">
    <text evidence="2">The sequence shown here is derived from an EMBL/GenBank/DDBJ whole genome shotgun (WGS) entry which is preliminary data.</text>
</comment>
<keyword evidence="1" id="KW-1133">Transmembrane helix</keyword>
<gene>
    <name evidence="2" type="ORF">LCGC14_1493530</name>
</gene>
<feature type="transmembrane region" description="Helical" evidence="1">
    <location>
        <begin position="12"/>
        <end position="29"/>
    </location>
</feature>
<dbReference type="EMBL" id="LAZR01010763">
    <property type="protein sequence ID" value="KKM65216.1"/>
    <property type="molecule type" value="Genomic_DNA"/>
</dbReference>
<organism evidence="2">
    <name type="scientific">marine sediment metagenome</name>
    <dbReference type="NCBI Taxonomy" id="412755"/>
    <lineage>
        <taxon>unclassified sequences</taxon>
        <taxon>metagenomes</taxon>
        <taxon>ecological metagenomes</taxon>
    </lineage>
</organism>
<evidence type="ECO:0000313" key="2">
    <source>
        <dbReference type="EMBL" id="KKM65216.1"/>
    </source>
</evidence>
<evidence type="ECO:0000256" key="1">
    <source>
        <dbReference type="SAM" id="Phobius"/>
    </source>
</evidence>
<dbReference type="AlphaFoldDB" id="A0A0F9JRY6"/>
<protein>
    <submittedName>
        <fullName evidence="2">Uncharacterized protein</fullName>
    </submittedName>
</protein>